<gene>
    <name evidence="1" type="ORF">NC653_027959</name>
</gene>
<sequence length="62" mass="7026">MSLGVEIVMAVVGLWAFVLRPLTMRYAGEMVEVMGYALWQMIRGRPSVSLSTYLPYSNSFLH</sequence>
<organism evidence="1 2">
    <name type="scientific">Populus alba x Populus x berolinensis</name>
    <dbReference type="NCBI Taxonomy" id="444605"/>
    <lineage>
        <taxon>Eukaryota</taxon>
        <taxon>Viridiplantae</taxon>
        <taxon>Streptophyta</taxon>
        <taxon>Embryophyta</taxon>
        <taxon>Tracheophyta</taxon>
        <taxon>Spermatophyta</taxon>
        <taxon>Magnoliopsida</taxon>
        <taxon>eudicotyledons</taxon>
        <taxon>Gunneridae</taxon>
        <taxon>Pentapetalae</taxon>
        <taxon>rosids</taxon>
        <taxon>fabids</taxon>
        <taxon>Malpighiales</taxon>
        <taxon>Salicaceae</taxon>
        <taxon>Saliceae</taxon>
        <taxon>Populus</taxon>
    </lineage>
</organism>
<evidence type="ECO:0000313" key="1">
    <source>
        <dbReference type="EMBL" id="KAJ6979987.1"/>
    </source>
</evidence>
<protein>
    <submittedName>
        <fullName evidence="1">Uncharacterized protein</fullName>
    </submittedName>
</protein>
<reference evidence="1" key="1">
    <citation type="journal article" date="2023" name="Mol. Ecol. Resour.">
        <title>Chromosome-level genome assembly of a triploid poplar Populus alba 'Berolinensis'.</title>
        <authorList>
            <person name="Chen S."/>
            <person name="Yu Y."/>
            <person name="Wang X."/>
            <person name="Wang S."/>
            <person name="Zhang T."/>
            <person name="Zhou Y."/>
            <person name="He R."/>
            <person name="Meng N."/>
            <person name="Wang Y."/>
            <person name="Liu W."/>
            <person name="Liu Z."/>
            <person name="Liu J."/>
            <person name="Guo Q."/>
            <person name="Huang H."/>
            <person name="Sederoff R.R."/>
            <person name="Wang G."/>
            <person name="Qu G."/>
            <person name="Chen S."/>
        </authorList>
    </citation>
    <scope>NUCLEOTIDE SEQUENCE</scope>
    <source>
        <strain evidence="1">SC-2020</strain>
    </source>
</reference>
<dbReference type="EMBL" id="JAQIZT010000011">
    <property type="protein sequence ID" value="KAJ6979987.1"/>
    <property type="molecule type" value="Genomic_DNA"/>
</dbReference>
<proteinExistence type="predicted"/>
<name>A0AAD6Q5U1_9ROSI</name>
<dbReference type="Proteomes" id="UP001164929">
    <property type="component" value="Chromosome 11"/>
</dbReference>
<dbReference type="AlphaFoldDB" id="A0AAD6Q5U1"/>
<comment type="caution">
    <text evidence="1">The sequence shown here is derived from an EMBL/GenBank/DDBJ whole genome shotgun (WGS) entry which is preliminary data.</text>
</comment>
<keyword evidence="2" id="KW-1185">Reference proteome</keyword>
<accession>A0AAD6Q5U1</accession>
<evidence type="ECO:0000313" key="2">
    <source>
        <dbReference type="Proteomes" id="UP001164929"/>
    </source>
</evidence>